<feature type="chain" id="PRO_5013545774" description="Up-regulated in Daf-2 domain-containing protein" evidence="1">
    <location>
        <begin position="21"/>
        <end position="167"/>
    </location>
</feature>
<comment type="caution">
    <text evidence="2">The sequence shown here is derived from an EMBL/GenBank/DDBJ whole genome shotgun (WGS) entry which is preliminary data.</text>
</comment>
<gene>
    <name evidence="2" type="primary">Cnig_chr_X.g23102</name>
    <name evidence="2" type="ORF">B9Z55_023102</name>
</gene>
<protein>
    <recommendedName>
        <fullName evidence="4">Up-regulated in Daf-2 domain-containing protein</fullName>
    </recommendedName>
</protein>
<feature type="signal peptide" evidence="1">
    <location>
        <begin position="1"/>
        <end position="20"/>
    </location>
</feature>
<accession>A0A2G5SN37</accession>
<evidence type="ECO:0000256" key="1">
    <source>
        <dbReference type="SAM" id="SignalP"/>
    </source>
</evidence>
<dbReference type="AlphaFoldDB" id="A0A2G5SN37"/>
<keyword evidence="3" id="KW-1185">Reference proteome</keyword>
<evidence type="ECO:0000313" key="2">
    <source>
        <dbReference type="EMBL" id="PIC16524.1"/>
    </source>
</evidence>
<dbReference type="EMBL" id="PDUG01000006">
    <property type="protein sequence ID" value="PIC16524.1"/>
    <property type="molecule type" value="Genomic_DNA"/>
</dbReference>
<reference evidence="3" key="1">
    <citation type="submission" date="2017-10" db="EMBL/GenBank/DDBJ databases">
        <title>Rapid genome shrinkage in a self-fertile nematode reveals novel sperm competition proteins.</title>
        <authorList>
            <person name="Yin D."/>
            <person name="Schwarz E.M."/>
            <person name="Thomas C.G."/>
            <person name="Felde R.L."/>
            <person name="Korf I.F."/>
            <person name="Cutter A.D."/>
            <person name="Schartner C.M."/>
            <person name="Ralston E.J."/>
            <person name="Meyer B.J."/>
            <person name="Haag E.S."/>
        </authorList>
    </citation>
    <scope>NUCLEOTIDE SEQUENCE [LARGE SCALE GENOMIC DNA]</scope>
    <source>
        <strain evidence="3">JU1422</strain>
    </source>
</reference>
<dbReference type="InterPro" id="IPR038479">
    <property type="entry name" value="Transthyretin-like_sf"/>
</dbReference>
<proteinExistence type="predicted"/>
<dbReference type="PANTHER" id="PTHR21479">
    <property type="match status" value="1"/>
</dbReference>
<name>A0A2G5SN37_9PELO</name>
<sequence length="167" mass="19766">MGKFFVFFLFWTACLFQVETLTKFRISGTVTCAYNKNFRYEVVPWEWDTFFSNAIGGMNTGYGRGSGNFRVEGQEDNDGWWIVNWFDHHLEVYLKIAHTCNKNENLWQTHEYYLGEFLIKDGEVYNRSYNINVTDAGYKGRMKRKLIESADFAEFNDEYPVSDFPLK</sequence>
<dbReference type="PANTHER" id="PTHR21479:SF28">
    <property type="entry name" value="PROTEIN CBG24148"/>
    <property type="match status" value="1"/>
</dbReference>
<evidence type="ECO:0000313" key="3">
    <source>
        <dbReference type="Proteomes" id="UP000230233"/>
    </source>
</evidence>
<evidence type="ECO:0008006" key="4">
    <source>
        <dbReference type="Google" id="ProtNLM"/>
    </source>
</evidence>
<dbReference type="Proteomes" id="UP000230233">
    <property type="component" value="Chromosome X"/>
</dbReference>
<organism evidence="2 3">
    <name type="scientific">Caenorhabditis nigoni</name>
    <dbReference type="NCBI Taxonomy" id="1611254"/>
    <lineage>
        <taxon>Eukaryota</taxon>
        <taxon>Metazoa</taxon>
        <taxon>Ecdysozoa</taxon>
        <taxon>Nematoda</taxon>
        <taxon>Chromadorea</taxon>
        <taxon>Rhabditida</taxon>
        <taxon>Rhabditina</taxon>
        <taxon>Rhabditomorpha</taxon>
        <taxon>Rhabditoidea</taxon>
        <taxon>Rhabditidae</taxon>
        <taxon>Peloderinae</taxon>
        <taxon>Caenorhabditis</taxon>
    </lineage>
</organism>
<keyword evidence="1" id="KW-0732">Signal</keyword>
<dbReference type="Gene3D" id="2.60.40.3330">
    <property type="match status" value="1"/>
</dbReference>